<dbReference type="AlphaFoldDB" id="A0A382PQI3"/>
<feature type="non-terminal residue" evidence="4">
    <location>
        <position position="1"/>
    </location>
</feature>
<dbReference type="PANTHER" id="PTHR42684">
    <property type="entry name" value="ADENOSYLMETHIONINE-8-AMINO-7-OXONONANOATE AMINOTRANSFERASE"/>
    <property type="match status" value="1"/>
</dbReference>
<dbReference type="EMBL" id="UINC01108260">
    <property type="protein sequence ID" value="SVC74231.1"/>
    <property type="molecule type" value="Genomic_DNA"/>
</dbReference>
<evidence type="ECO:0000313" key="4">
    <source>
        <dbReference type="EMBL" id="SVC74231.1"/>
    </source>
</evidence>
<dbReference type="InterPro" id="IPR005814">
    <property type="entry name" value="Aminotrans_3"/>
</dbReference>
<organism evidence="4">
    <name type="scientific">marine metagenome</name>
    <dbReference type="NCBI Taxonomy" id="408172"/>
    <lineage>
        <taxon>unclassified sequences</taxon>
        <taxon>metagenomes</taxon>
        <taxon>ecological metagenomes</taxon>
    </lineage>
</organism>
<dbReference type="SUPFAM" id="SSF53383">
    <property type="entry name" value="PLP-dependent transferases"/>
    <property type="match status" value="1"/>
</dbReference>
<keyword evidence="1" id="KW-0032">Aminotransferase</keyword>
<dbReference type="InterPro" id="IPR015421">
    <property type="entry name" value="PyrdxlP-dep_Trfase_major"/>
</dbReference>
<evidence type="ECO:0008006" key="5">
    <source>
        <dbReference type="Google" id="ProtNLM"/>
    </source>
</evidence>
<dbReference type="PANTHER" id="PTHR42684:SF1">
    <property type="entry name" value="BETA-ALANINE--PYRUVATE AMINOTRANSFERASE"/>
    <property type="match status" value="1"/>
</dbReference>
<dbReference type="Gene3D" id="3.40.640.10">
    <property type="entry name" value="Type I PLP-dependent aspartate aminotransferase-like (Major domain)"/>
    <property type="match status" value="1"/>
</dbReference>
<keyword evidence="3" id="KW-0663">Pyridoxal phosphate</keyword>
<proteinExistence type="predicted"/>
<dbReference type="GO" id="GO:0009102">
    <property type="term" value="P:biotin biosynthetic process"/>
    <property type="evidence" value="ECO:0007669"/>
    <property type="project" value="TreeGrafter"/>
</dbReference>
<dbReference type="Pfam" id="PF00202">
    <property type="entry name" value="Aminotran_3"/>
    <property type="match status" value="1"/>
</dbReference>
<dbReference type="InterPro" id="IPR015424">
    <property type="entry name" value="PyrdxlP-dep_Trfase"/>
</dbReference>
<evidence type="ECO:0000256" key="1">
    <source>
        <dbReference type="ARBA" id="ARBA00022576"/>
    </source>
</evidence>
<dbReference type="Gene3D" id="3.90.1150.10">
    <property type="entry name" value="Aspartate Aminotransferase, domain 1"/>
    <property type="match status" value="1"/>
</dbReference>
<dbReference type="GO" id="GO:0030170">
    <property type="term" value="F:pyridoxal phosphate binding"/>
    <property type="evidence" value="ECO:0007669"/>
    <property type="project" value="InterPro"/>
</dbReference>
<evidence type="ECO:0000256" key="3">
    <source>
        <dbReference type="ARBA" id="ARBA00022898"/>
    </source>
</evidence>
<protein>
    <recommendedName>
        <fullName evidence="5">Aspartate aminotransferase family protein</fullName>
    </recommendedName>
</protein>
<name>A0A382PQI3_9ZZZZ</name>
<gene>
    <name evidence="4" type="ORF">METZ01_LOCUS327085</name>
</gene>
<dbReference type="GO" id="GO:0004015">
    <property type="term" value="F:adenosylmethionine-8-amino-7-oxononanoate transaminase activity"/>
    <property type="evidence" value="ECO:0007669"/>
    <property type="project" value="TreeGrafter"/>
</dbReference>
<evidence type="ECO:0000256" key="2">
    <source>
        <dbReference type="ARBA" id="ARBA00022679"/>
    </source>
</evidence>
<reference evidence="4" key="1">
    <citation type="submission" date="2018-05" db="EMBL/GenBank/DDBJ databases">
        <authorList>
            <person name="Lanie J.A."/>
            <person name="Ng W.-L."/>
            <person name="Kazmierczak K.M."/>
            <person name="Andrzejewski T.M."/>
            <person name="Davidsen T.M."/>
            <person name="Wayne K.J."/>
            <person name="Tettelin H."/>
            <person name="Glass J.I."/>
            <person name="Rusch D."/>
            <person name="Podicherti R."/>
            <person name="Tsui H.-C.T."/>
            <person name="Winkler M.E."/>
        </authorList>
    </citation>
    <scope>NUCLEOTIDE SEQUENCE</scope>
</reference>
<accession>A0A382PQI3</accession>
<sequence>AYPRDVVELAHGYTYSAHPAACAAGIATLEIYEKENLFQRAADMSEYFLDAIFSLQNLGAVTDIRGYGMFAGIDVATEDFPGKKGNLLQKRLFDAGLHVKTTGDASLISPPLVIEKEQIDEMCEILKQELSGL</sequence>
<keyword evidence="2" id="KW-0808">Transferase</keyword>
<dbReference type="InterPro" id="IPR015422">
    <property type="entry name" value="PyrdxlP-dep_Trfase_small"/>
</dbReference>